<dbReference type="GeneID" id="25263316"/>
<evidence type="ECO:0000313" key="5">
    <source>
        <dbReference type="Proteomes" id="UP000027361"/>
    </source>
</evidence>
<evidence type="ECO:0000256" key="3">
    <source>
        <dbReference type="ARBA" id="ARBA00023002"/>
    </source>
</evidence>
<keyword evidence="3" id="KW-0560">Oxidoreductase</keyword>
<dbReference type="AlphaFoldDB" id="A0A066VL25"/>
<dbReference type="InParanoid" id="A0A066VL25"/>
<dbReference type="EMBL" id="JMSN01000070">
    <property type="protein sequence ID" value="KDN42417.1"/>
    <property type="molecule type" value="Genomic_DNA"/>
</dbReference>
<evidence type="ECO:0000256" key="1">
    <source>
        <dbReference type="ARBA" id="ARBA00006484"/>
    </source>
</evidence>
<dbReference type="STRING" id="1037660.A0A066VL25"/>
<dbReference type="GO" id="GO:0050664">
    <property type="term" value="F:oxidoreductase activity, acting on NAD(P)H, oxygen as acceptor"/>
    <property type="evidence" value="ECO:0007669"/>
    <property type="project" value="TreeGrafter"/>
</dbReference>
<protein>
    <submittedName>
        <fullName evidence="4">NAD(P)-binding protein</fullName>
    </submittedName>
</protein>
<dbReference type="PANTHER" id="PTHR43008:SF4">
    <property type="entry name" value="CHAIN DEHYDROGENASE, PUTATIVE (AFU_ORTHOLOGUE AFUA_4G08710)-RELATED"/>
    <property type="match status" value="1"/>
</dbReference>
<dbReference type="PROSITE" id="PS00061">
    <property type="entry name" value="ADH_SHORT"/>
    <property type="match status" value="1"/>
</dbReference>
<dbReference type="InterPro" id="IPR002347">
    <property type="entry name" value="SDR_fam"/>
</dbReference>
<evidence type="ECO:0000313" key="4">
    <source>
        <dbReference type="EMBL" id="KDN42417.1"/>
    </source>
</evidence>
<proteinExistence type="inferred from homology"/>
<comment type="caution">
    <text evidence="4">The sequence shown here is derived from an EMBL/GenBank/DDBJ whole genome shotgun (WGS) entry which is preliminary data.</text>
</comment>
<organism evidence="4 5">
    <name type="scientific">Tilletiaria anomala (strain ATCC 24038 / CBS 436.72 / UBC 951)</name>
    <dbReference type="NCBI Taxonomy" id="1037660"/>
    <lineage>
        <taxon>Eukaryota</taxon>
        <taxon>Fungi</taxon>
        <taxon>Dikarya</taxon>
        <taxon>Basidiomycota</taxon>
        <taxon>Ustilaginomycotina</taxon>
        <taxon>Exobasidiomycetes</taxon>
        <taxon>Georgefischeriales</taxon>
        <taxon>Tilletiariaceae</taxon>
        <taxon>Tilletiaria</taxon>
    </lineage>
</organism>
<reference evidence="4 5" key="1">
    <citation type="submission" date="2014-05" db="EMBL/GenBank/DDBJ databases">
        <title>Draft genome sequence of a rare smut relative, Tilletiaria anomala UBC 951.</title>
        <authorList>
            <consortium name="DOE Joint Genome Institute"/>
            <person name="Toome M."/>
            <person name="Kuo A."/>
            <person name="Henrissat B."/>
            <person name="Lipzen A."/>
            <person name="Tritt A."/>
            <person name="Yoshinaga Y."/>
            <person name="Zane M."/>
            <person name="Barry K."/>
            <person name="Grigoriev I.V."/>
            <person name="Spatafora J.W."/>
            <person name="Aimea M.C."/>
        </authorList>
    </citation>
    <scope>NUCLEOTIDE SEQUENCE [LARGE SCALE GENOMIC DNA]</scope>
    <source>
        <strain evidence="4 5">UBC 951</strain>
    </source>
</reference>
<dbReference type="Gene3D" id="3.40.50.720">
    <property type="entry name" value="NAD(P)-binding Rossmann-like Domain"/>
    <property type="match status" value="1"/>
</dbReference>
<dbReference type="GO" id="GO:0016616">
    <property type="term" value="F:oxidoreductase activity, acting on the CH-OH group of donors, NAD or NADP as acceptor"/>
    <property type="evidence" value="ECO:0007669"/>
    <property type="project" value="UniProtKB-ARBA"/>
</dbReference>
<dbReference type="HOGENOM" id="CLU_010194_1_1_1"/>
<dbReference type="PRINTS" id="PR00080">
    <property type="entry name" value="SDRFAMILY"/>
</dbReference>
<gene>
    <name evidence="4" type="ORF">K437DRAFT_249066</name>
</gene>
<dbReference type="RefSeq" id="XP_013242052.1">
    <property type="nucleotide sequence ID" value="XM_013386598.1"/>
</dbReference>
<dbReference type="Proteomes" id="UP000027361">
    <property type="component" value="Unassembled WGS sequence"/>
</dbReference>
<dbReference type="OMA" id="EYYRIDV"/>
<dbReference type="OrthoDB" id="5325318at2759"/>
<comment type="similarity">
    <text evidence="1">Belongs to the short-chain dehydrogenases/reductases (SDR) family.</text>
</comment>
<dbReference type="FunFam" id="3.40.50.720:FF:000245">
    <property type="entry name" value="Short chain dehydrogenase, putative"/>
    <property type="match status" value="1"/>
</dbReference>
<sequence length="358" mass="38239">MIRNALASTLRAAAPHTTLRAGSASFSALPRSVAASFASQRAFHVWQHKDNTVKHVPAEALPTGQYNPGIAPPVETLGVDAVLSGNLSSAKSPTPAIFTEFSLAGKTAVITGGNGGLGLEIALGYVEAGATVYALDIHDEPSAEFKAVARHCRDLLGQELHYISMDVTNQEDTWKTMEYISKESGRLDVLVAGAGVLQTHDALEYPKEEWDKLFAVNSTGVFLSAQGAAREMIKSPHIKGSIILIASMSGSVVNHSHRWAAYNSSKSAVLQMARNLAAEWGELGIRVNSLSPGHIRTKMTAKYLDANPELLNKWSNSNPLGRIGRSAEIRGVSIWLASQASSFCTGSDIIVSGGHQIW</sequence>
<name>A0A066VL25_TILAU</name>
<dbReference type="PANTHER" id="PTHR43008">
    <property type="entry name" value="BENZIL REDUCTASE"/>
    <property type="match status" value="1"/>
</dbReference>
<dbReference type="SUPFAM" id="SSF51735">
    <property type="entry name" value="NAD(P)-binding Rossmann-fold domains"/>
    <property type="match status" value="1"/>
</dbReference>
<evidence type="ECO:0000256" key="2">
    <source>
        <dbReference type="ARBA" id="ARBA00022857"/>
    </source>
</evidence>
<dbReference type="InterPro" id="IPR020904">
    <property type="entry name" value="Sc_DH/Rdtase_CS"/>
</dbReference>
<dbReference type="InterPro" id="IPR036291">
    <property type="entry name" value="NAD(P)-bd_dom_sf"/>
</dbReference>
<accession>A0A066VL25</accession>
<dbReference type="Pfam" id="PF13561">
    <property type="entry name" value="adh_short_C2"/>
    <property type="match status" value="1"/>
</dbReference>
<keyword evidence="2" id="KW-0521">NADP</keyword>
<keyword evidence="5" id="KW-1185">Reference proteome</keyword>
<dbReference type="PRINTS" id="PR00081">
    <property type="entry name" value="GDHRDH"/>
</dbReference>